<comment type="caution">
    <text evidence="1">The sequence shown here is derived from an EMBL/GenBank/DDBJ whole genome shotgun (WGS) entry which is preliminary data.</text>
</comment>
<accession>A0A015KFI1</accession>
<dbReference type="EMBL" id="JEMT01019424">
    <property type="protein sequence ID" value="EXX66179.1"/>
    <property type="molecule type" value="Genomic_DNA"/>
</dbReference>
<protein>
    <submittedName>
        <fullName evidence="1">Uncharacterized protein</fullName>
    </submittedName>
</protein>
<evidence type="ECO:0000313" key="1">
    <source>
        <dbReference type="EMBL" id="EXX66179.1"/>
    </source>
</evidence>
<gene>
    <name evidence="1" type="ORF">RirG_126310</name>
</gene>
<name>A0A015KFI1_RHIIW</name>
<proteinExistence type="predicted"/>
<dbReference type="HOGENOM" id="CLU_127240_0_0_1"/>
<keyword evidence="2" id="KW-1185">Reference proteome</keyword>
<organism evidence="1 2">
    <name type="scientific">Rhizophagus irregularis (strain DAOM 197198w)</name>
    <name type="common">Glomus intraradices</name>
    <dbReference type="NCBI Taxonomy" id="1432141"/>
    <lineage>
        <taxon>Eukaryota</taxon>
        <taxon>Fungi</taxon>
        <taxon>Fungi incertae sedis</taxon>
        <taxon>Mucoromycota</taxon>
        <taxon>Glomeromycotina</taxon>
        <taxon>Glomeromycetes</taxon>
        <taxon>Glomerales</taxon>
        <taxon>Glomeraceae</taxon>
        <taxon>Rhizophagus</taxon>
    </lineage>
</organism>
<dbReference type="AlphaFoldDB" id="A0A015KFI1"/>
<reference evidence="1 2" key="1">
    <citation type="submission" date="2014-02" db="EMBL/GenBank/DDBJ databases">
        <title>Single nucleus genome sequencing reveals high similarity among nuclei of an endomycorrhizal fungus.</title>
        <authorList>
            <person name="Lin K."/>
            <person name="Geurts R."/>
            <person name="Zhang Z."/>
            <person name="Limpens E."/>
            <person name="Saunders D.G."/>
            <person name="Mu D."/>
            <person name="Pang E."/>
            <person name="Cao H."/>
            <person name="Cha H."/>
            <person name="Lin T."/>
            <person name="Zhou Q."/>
            <person name="Shang Y."/>
            <person name="Li Y."/>
            <person name="Ivanov S."/>
            <person name="Sharma T."/>
            <person name="Velzen R.V."/>
            <person name="Ruijter N.D."/>
            <person name="Aanen D.K."/>
            <person name="Win J."/>
            <person name="Kamoun S."/>
            <person name="Bisseling T."/>
            <person name="Huang S."/>
        </authorList>
    </citation>
    <scope>NUCLEOTIDE SEQUENCE [LARGE SCALE GENOMIC DNA]</scope>
    <source>
        <strain evidence="2">DAOM197198w</strain>
    </source>
</reference>
<dbReference type="Proteomes" id="UP000022910">
    <property type="component" value="Unassembled WGS sequence"/>
</dbReference>
<sequence length="158" mass="18238">MINNSKLKLIEQSLTDDDIDWNFTHEWINSNPLGTPCSAKLSKIQGNKMKKCNFTHPTNDIQQRNYLRLYPRVIIPCVKCNAVKDNNEHIGLCTAHTTTIQQIISNASDTLYELLMNDDAERNLTLKITINNSKIFNTNLDPFLLKSHPFYLLIQRPH</sequence>
<dbReference type="OrthoDB" id="2443009at2759"/>
<evidence type="ECO:0000313" key="2">
    <source>
        <dbReference type="Proteomes" id="UP000022910"/>
    </source>
</evidence>